<feature type="compositionally biased region" description="Acidic residues" evidence="6">
    <location>
        <begin position="106"/>
        <end position="125"/>
    </location>
</feature>
<dbReference type="EMBL" id="VIIS01000039">
    <property type="protein sequence ID" value="KAF0314214.1"/>
    <property type="molecule type" value="Genomic_DNA"/>
</dbReference>
<keyword evidence="9" id="KW-1185">Reference proteome</keyword>
<evidence type="ECO:0000256" key="2">
    <source>
        <dbReference type="ARBA" id="ARBA00022737"/>
    </source>
</evidence>
<protein>
    <submittedName>
        <fullName evidence="8">Zinc finger protein 836</fullName>
    </submittedName>
</protein>
<feature type="region of interest" description="Disordered" evidence="6">
    <location>
        <begin position="1873"/>
        <end position="2029"/>
    </location>
</feature>
<feature type="region of interest" description="Disordered" evidence="6">
    <location>
        <begin position="1340"/>
        <end position="1442"/>
    </location>
</feature>
<feature type="compositionally biased region" description="Basic and acidic residues" evidence="6">
    <location>
        <begin position="1892"/>
        <end position="1925"/>
    </location>
</feature>
<feature type="region of interest" description="Disordered" evidence="6">
    <location>
        <begin position="1656"/>
        <end position="1700"/>
    </location>
</feature>
<feature type="domain" description="C2H2-type" evidence="7">
    <location>
        <begin position="867"/>
        <end position="895"/>
    </location>
</feature>
<keyword evidence="4" id="KW-0862">Zinc</keyword>
<evidence type="ECO:0000259" key="7">
    <source>
        <dbReference type="PROSITE" id="PS50157"/>
    </source>
</evidence>
<feature type="compositionally biased region" description="Low complexity" evidence="6">
    <location>
        <begin position="516"/>
        <end position="527"/>
    </location>
</feature>
<dbReference type="SMART" id="SM00355">
    <property type="entry name" value="ZnF_C2H2"/>
    <property type="match status" value="21"/>
</dbReference>
<gene>
    <name evidence="8" type="primary">ZNF836_2</name>
    <name evidence="8" type="ORF">FJT64_015318</name>
</gene>
<keyword evidence="2" id="KW-0677">Repeat</keyword>
<feature type="compositionally biased region" description="Low complexity" evidence="6">
    <location>
        <begin position="658"/>
        <end position="676"/>
    </location>
</feature>
<feature type="region of interest" description="Disordered" evidence="6">
    <location>
        <begin position="282"/>
        <end position="313"/>
    </location>
</feature>
<dbReference type="OrthoDB" id="6417347at2759"/>
<dbReference type="PANTHER" id="PTHR24403">
    <property type="entry name" value="ZINC FINGER PROTEIN"/>
    <property type="match status" value="1"/>
</dbReference>
<evidence type="ECO:0000256" key="3">
    <source>
        <dbReference type="ARBA" id="ARBA00022771"/>
    </source>
</evidence>
<sequence length="2029" mass="222177">MGGEPAPAIPATAEGNFQPGATDMAESATGAAANSADSAAANEGRLGESVAPVDGAGETADADRADGSEQVGAASAQGHRQERGATGDDGAQPPPAAQETEKEQDPLEQQELDEAQLSPDSDEGEGVNKELPDCKLKRTYYCKKCPFTTRNPREFLYHQKDVHSIRLQINECPHCIYASSTVKYHSMPMIKCELCEFRTPYKWNLDRHMKNHTGSGEFQCNQCSFSAHIKQSLTVHIQNHHLPASQVLEKLRAKCNVGGSDAMDHSGSEEVLDVDEEELLRLEREEDSEDEETEKEVRAKEPTKPKRHDFDKDFVHPDDVVEKNGRVYIKDLKCSVCSYKTLYEKDLLRHEYSQHGVVRNGIIPPVFTPPQKPSSSAAGSSSAEKPKPKRPPPSLIPLQGRQDKDGEESAEAAEDAPADGDSPEAVAMNERAERAAEEFLSARSDGAGPAVRCSTGSSHRRWRLLEPGDTTKADEPKLASGERQASRPTSTRCQYCRHRCKTTDDLRTHQKSCPEAPASAATAGAEADSQKQTRSHGPPTRGDGEAKLVTRRVFKCPNCTFWATTASRFHVHLVGHMNMKPYECTECGYRSNWRWDITKHIKLKSAKDRSHLRAKLFINDGGSTRDYDKYDIYLEYMQVEEGLQCKPQISSSVRKRSSPGSLGPQPGSSPLSAPSVSPRPPLPLRPGVPVPPNVTQPVLDLPFAARGVLLPGVRLPGVPVSGVPGVVRPLAPAPSLESLKRMDPTLAAMGITDENTAIVMPEPPPDAAAGQGSGQAGAGGAKKPTVWRCKKCNFKVCFQTQGPEDDAGSTWPKHTNREKYNCGHCGKPSNWQSVIRVTDLGAAASGDLWHADREVVRAHYRSHNAPYMCGHCGQGSKWKHVLQRHCRMKHNGNVSVVENRVETEGGPGQQQAQKQRAASDVTISVVNKQGGNGSVGASFRCDICSYTCANNDETISAHMQHHTPQPGATFKCILCPFYVSTKKALSDHMLLHGVTSPQQFVAQKGPNSAGGTPSTPTAQQFEPVDFIQAGPAEAQSANKPFRCTQCPFATDQKSQFQYHRQYHVPRGMPYRCPACSYSVQQRSHLIAHARLHGLQPRPGATNGDKPKRALLKPERSTVAGPVLRDADTRHMDEVPLVWVSRGGKFFKMFKCRQCPHVNLRKSNIQDHEKMHTDRDLAGYAHRCTKCNYVCINAGVLSGHLKVHTYWLGKIHAVVDMKRTDEEQLREILGEDAASDVEVVLDRSLPAPVATSSASAGPAAATADTASATDPQRILYFCQHCPARFFHDNEIKIHSRFHGMNLPFTCQKCSYTARQHPHLLAHLKVHSDEYRDRTRSLLLIYTSSPDHPPRGAAPAPPPAPPASQATSSPKRTTPSPAPGTASSPATVTAAAAGQPDVSAPSASPSQPAAGADTAPATGTEPETTPTAGAESSPSRASPTPKTAWKVKRFTCSQCPARFVKEATLRYHISLHGSNGPFRCDRCNYAVKTYGNLVQHLNLHTESDLAGDTSSRRSSPDADVGRFRASANDFPMSGVDLLKRKLDFEKEHLGELNENNLPSRKVMRFAPPSMDPASPYYAERAGNPDFAYPTVLDRYGREREKRYKCRRCPSAFEKREQYIKHINLHGVQNRYTCSICDYSVKYYPNFCNHMKRHGIRPPPMDEAASATVSGQDSGSNSPRPGGAGGESPRPAGGRGAAFTGAPELTTAERQQLVLQRVREEQDALKEDSEPPRKVHWCELCPYANVRRDTTENHRWRHLFYGGPRGPISCGYCDFSAQQSHLMRDHYKVHFRPCKYIKVESYTELVKLEVFMKEVNVQEEDAEILEDACEDVDVSTHDVLFAASDWDETRPEPELTPGEPPVLVDVFTGDFVSEKRAENGETADRPEDRAEDEPDQKRVKLESKEKEASPDQEAAARGDAEDVAVKDEEASEDIDGGKDDDVAGDATEEAVEDAAEDAEAGDSAEVAEDGDGDVKTEVEGDEDAAAAAAEDSPAAETAEVGEQAGEEQEEDTQEEEEEDMPQEPLEDPLAAD</sequence>
<feature type="compositionally biased region" description="Basic and acidic residues" evidence="6">
    <location>
        <begin position="295"/>
        <end position="313"/>
    </location>
</feature>
<dbReference type="GO" id="GO:0005634">
    <property type="term" value="C:nucleus"/>
    <property type="evidence" value="ECO:0007669"/>
    <property type="project" value="TreeGrafter"/>
</dbReference>
<feature type="compositionally biased region" description="Acidic residues" evidence="6">
    <location>
        <begin position="1939"/>
        <end position="1968"/>
    </location>
</feature>
<feature type="compositionally biased region" description="Low complexity" evidence="6">
    <location>
        <begin position="373"/>
        <end position="383"/>
    </location>
</feature>
<feature type="domain" description="C2H2-type" evidence="7">
    <location>
        <begin position="1149"/>
        <end position="1176"/>
    </location>
</feature>
<reference evidence="8 9" key="1">
    <citation type="submission" date="2019-07" db="EMBL/GenBank/DDBJ databases">
        <title>Draft genome assembly of a fouling barnacle, Amphibalanus amphitrite (Darwin, 1854): The first reference genome for Thecostraca.</title>
        <authorList>
            <person name="Kim W."/>
        </authorList>
    </citation>
    <scope>NUCLEOTIDE SEQUENCE [LARGE SCALE GENOMIC DNA]</scope>
    <source>
        <strain evidence="8">SNU_AA5</strain>
        <tissue evidence="8">Soma without cirri and trophi</tissue>
    </source>
</reference>
<dbReference type="SUPFAM" id="SSF57667">
    <property type="entry name" value="beta-beta-alpha zinc fingers"/>
    <property type="match status" value="6"/>
</dbReference>
<keyword evidence="3 5" id="KW-0863">Zinc-finger</keyword>
<feature type="compositionally biased region" description="Low complexity" evidence="6">
    <location>
        <begin position="25"/>
        <end position="41"/>
    </location>
</feature>
<feature type="compositionally biased region" description="Gly residues" evidence="6">
    <location>
        <begin position="771"/>
        <end position="780"/>
    </location>
</feature>
<dbReference type="PANTHER" id="PTHR24403:SF105">
    <property type="entry name" value="ZINC FINGER PROTEIN 2-LIKE ISOFORM X1"/>
    <property type="match status" value="1"/>
</dbReference>
<organism evidence="8 9">
    <name type="scientific">Amphibalanus amphitrite</name>
    <name type="common">Striped barnacle</name>
    <name type="synonym">Balanus amphitrite</name>
    <dbReference type="NCBI Taxonomy" id="1232801"/>
    <lineage>
        <taxon>Eukaryota</taxon>
        <taxon>Metazoa</taxon>
        <taxon>Ecdysozoa</taxon>
        <taxon>Arthropoda</taxon>
        <taxon>Crustacea</taxon>
        <taxon>Multicrustacea</taxon>
        <taxon>Cirripedia</taxon>
        <taxon>Thoracica</taxon>
        <taxon>Thoracicalcarea</taxon>
        <taxon>Balanomorpha</taxon>
        <taxon>Balanoidea</taxon>
        <taxon>Balanidae</taxon>
        <taxon>Amphibalaninae</taxon>
        <taxon>Amphibalanus</taxon>
    </lineage>
</organism>
<feature type="compositionally biased region" description="Acidic residues" evidence="6">
    <location>
        <begin position="2001"/>
        <end position="2023"/>
    </location>
</feature>
<proteinExistence type="predicted"/>
<dbReference type="InterPro" id="IPR036236">
    <property type="entry name" value="Znf_C2H2_sf"/>
</dbReference>
<dbReference type="Gene3D" id="3.30.160.60">
    <property type="entry name" value="Classic Zinc Finger"/>
    <property type="match status" value="8"/>
</dbReference>
<feature type="region of interest" description="Disordered" evidence="6">
    <location>
        <begin position="761"/>
        <end position="780"/>
    </location>
</feature>
<feature type="region of interest" description="Disordered" evidence="6">
    <location>
        <begin position="508"/>
        <end position="545"/>
    </location>
</feature>
<feature type="compositionally biased region" description="Polar residues" evidence="6">
    <location>
        <begin position="1664"/>
        <end position="1676"/>
    </location>
</feature>
<comment type="caution">
    <text evidence="8">The sequence shown here is derived from an EMBL/GenBank/DDBJ whole genome shotgun (WGS) entry which is preliminary data.</text>
</comment>
<feature type="domain" description="C2H2-type" evidence="7">
    <location>
        <begin position="1601"/>
        <end position="1628"/>
    </location>
</feature>
<feature type="compositionally biased region" description="Polar residues" evidence="6">
    <location>
        <begin position="1430"/>
        <end position="1439"/>
    </location>
</feature>
<feature type="domain" description="C2H2-type" evidence="7">
    <location>
        <begin position="190"/>
        <end position="217"/>
    </location>
</feature>
<feature type="region of interest" description="Disordered" evidence="6">
    <location>
        <begin position="1842"/>
        <end position="1861"/>
    </location>
</feature>
<feature type="compositionally biased region" description="Acidic residues" evidence="6">
    <location>
        <begin position="285"/>
        <end position="294"/>
    </location>
</feature>
<feature type="region of interest" description="Disordered" evidence="6">
    <location>
        <begin position="363"/>
        <end position="488"/>
    </location>
</feature>
<feature type="domain" description="C2H2-type" evidence="7">
    <location>
        <begin position="1303"/>
        <end position="1330"/>
    </location>
</feature>
<keyword evidence="1" id="KW-0479">Metal-binding</keyword>
<dbReference type="Proteomes" id="UP000440578">
    <property type="component" value="Unassembled WGS sequence"/>
</dbReference>
<feature type="region of interest" description="Disordered" evidence="6">
    <location>
        <begin position="1"/>
        <end position="129"/>
    </location>
</feature>
<feature type="domain" description="C2H2-type" evidence="7">
    <location>
        <begin position="1476"/>
        <end position="1503"/>
    </location>
</feature>
<feature type="compositionally biased region" description="Acidic residues" evidence="6">
    <location>
        <begin position="405"/>
        <end position="422"/>
    </location>
</feature>
<dbReference type="GO" id="GO:0008270">
    <property type="term" value="F:zinc ion binding"/>
    <property type="evidence" value="ECO:0007669"/>
    <property type="project" value="UniProtKB-KW"/>
</dbReference>
<evidence type="ECO:0000256" key="5">
    <source>
        <dbReference type="PROSITE-ProRule" id="PRU00042"/>
    </source>
</evidence>
<feature type="domain" description="C2H2-type" evidence="7">
    <location>
        <begin position="1448"/>
        <end position="1475"/>
    </location>
</feature>
<feature type="compositionally biased region" description="Basic and acidic residues" evidence="6">
    <location>
        <begin position="1873"/>
        <end position="1885"/>
    </location>
</feature>
<evidence type="ECO:0000256" key="4">
    <source>
        <dbReference type="ARBA" id="ARBA00022833"/>
    </source>
</evidence>
<dbReference type="GO" id="GO:0045944">
    <property type="term" value="P:positive regulation of transcription by RNA polymerase II"/>
    <property type="evidence" value="ECO:0007669"/>
    <property type="project" value="TreeGrafter"/>
</dbReference>
<dbReference type="InterPro" id="IPR013087">
    <property type="entry name" value="Znf_C2H2_type"/>
</dbReference>
<feature type="domain" description="C2H2-type" evidence="7">
    <location>
        <begin position="1275"/>
        <end position="1302"/>
    </location>
</feature>
<evidence type="ECO:0000256" key="6">
    <source>
        <dbReference type="SAM" id="MobiDB-lite"/>
    </source>
</evidence>
<evidence type="ECO:0000256" key="1">
    <source>
        <dbReference type="ARBA" id="ARBA00022723"/>
    </source>
</evidence>
<evidence type="ECO:0000313" key="9">
    <source>
        <dbReference type="Proteomes" id="UP000440578"/>
    </source>
</evidence>
<dbReference type="PROSITE" id="PS00028">
    <property type="entry name" value="ZINC_FINGER_C2H2_1"/>
    <property type="match status" value="8"/>
</dbReference>
<feature type="compositionally biased region" description="Low complexity" evidence="6">
    <location>
        <begin position="1982"/>
        <end position="2000"/>
    </location>
</feature>
<feature type="compositionally biased region" description="Low complexity" evidence="6">
    <location>
        <begin position="1361"/>
        <end position="1429"/>
    </location>
</feature>
<accession>A0A6A4XDU8</accession>
<feature type="region of interest" description="Disordered" evidence="6">
    <location>
        <begin position="649"/>
        <end position="689"/>
    </location>
</feature>
<dbReference type="InterPro" id="IPR050688">
    <property type="entry name" value="Zinc_finger/UBP_domain"/>
</dbReference>
<feature type="compositionally biased region" description="Basic and acidic residues" evidence="6">
    <location>
        <begin position="463"/>
        <end position="477"/>
    </location>
</feature>
<feature type="compositionally biased region" description="Pro residues" evidence="6">
    <location>
        <begin position="677"/>
        <end position="689"/>
    </location>
</feature>
<feature type="domain" description="C2H2-type" evidence="7">
    <location>
        <begin position="1070"/>
        <end position="1092"/>
    </location>
</feature>
<name>A0A6A4XDU8_AMPAM</name>
<dbReference type="PROSITE" id="PS50157">
    <property type="entry name" value="ZINC_FINGER_C2H2_2"/>
    <property type="match status" value="9"/>
</dbReference>
<evidence type="ECO:0000313" key="8">
    <source>
        <dbReference type="EMBL" id="KAF0314214.1"/>
    </source>
</evidence>